<name>A0AAD5S0J4_9PEZI</name>
<evidence type="ECO:0000313" key="1">
    <source>
        <dbReference type="EMBL" id="KAJ2907073.1"/>
    </source>
</evidence>
<organism evidence="1 2">
    <name type="scientific">Zalerion maritima</name>
    <dbReference type="NCBI Taxonomy" id="339359"/>
    <lineage>
        <taxon>Eukaryota</taxon>
        <taxon>Fungi</taxon>
        <taxon>Dikarya</taxon>
        <taxon>Ascomycota</taxon>
        <taxon>Pezizomycotina</taxon>
        <taxon>Sordariomycetes</taxon>
        <taxon>Lulworthiomycetidae</taxon>
        <taxon>Lulworthiales</taxon>
        <taxon>Lulworthiaceae</taxon>
        <taxon>Zalerion</taxon>
    </lineage>
</organism>
<reference evidence="1" key="1">
    <citation type="submission" date="2022-07" db="EMBL/GenBank/DDBJ databases">
        <title>Draft genome sequence of Zalerion maritima ATCC 34329, a (micro)plastics degrading marine fungus.</title>
        <authorList>
            <person name="Paco A."/>
            <person name="Goncalves M.F.M."/>
            <person name="Rocha-Santos T.A.P."/>
            <person name="Alves A."/>
        </authorList>
    </citation>
    <scope>NUCLEOTIDE SEQUENCE</scope>
    <source>
        <strain evidence="1">ATCC 34329</strain>
    </source>
</reference>
<gene>
    <name evidence="1" type="ORF">MKZ38_008641</name>
</gene>
<sequence length="82" mass="9003">MMGIRSPSNGLSRRLDAPFQAATLPEMQTTTPVRPYHMKLLPRLDGSPPPDDIALHLVPILQLRILAGHLSAILASHPHIIK</sequence>
<accession>A0AAD5S0J4</accession>
<dbReference type="AlphaFoldDB" id="A0AAD5S0J4"/>
<comment type="caution">
    <text evidence="1">The sequence shown here is derived from an EMBL/GenBank/DDBJ whole genome shotgun (WGS) entry which is preliminary data.</text>
</comment>
<protein>
    <submittedName>
        <fullName evidence="1">Uncharacterized protein</fullName>
    </submittedName>
</protein>
<dbReference type="EMBL" id="JAKWBI020000005">
    <property type="protein sequence ID" value="KAJ2907073.1"/>
    <property type="molecule type" value="Genomic_DNA"/>
</dbReference>
<keyword evidence="2" id="KW-1185">Reference proteome</keyword>
<dbReference type="Proteomes" id="UP001201980">
    <property type="component" value="Unassembled WGS sequence"/>
</dbReference>
<evidence type="ECO:0000313" key="2">
    <source>
        <dbReference type="Proteomes" id="UP001201980"/>
    </source>
</evidence>
<proteinExistence type="predicted"/>